<proteinExistence type="predicted"/>
<dbReference type="EMBL" id="BAAALT010000126">
    <property type="protein sequence ID" value="GAA1814065.1"/>
    <property type="molecule type" value="Genomic_DNA"/>
</dbReference>
<sequence>MTAPTITVGGPSGAVTGAVINRGPSVATDVGVTYRVPTGLVFQNASIAGGSCGYAAPTVVCALSSLAVDASAAVAVYVSAPPGATTGVRSGGFGDVTAREVNPVGGNLLLTEFTPDWVGNDDTAAVSAVWPPSDPYTAGQPPCLDFTNAYGQPSACADRTATTQVVSSVPDVACVGSATVQCVRAWTLTGTYYAPATGNVAVCLGQADDGAYLDWSPAYDPSAAAGPTGAYVNRAEVTSAPTGWTSATWAVAAGRAYRFSLRMANRDDAVGRGAGRAAFRGLGLTTVGGGAATCDYANLHPERPANVTVNAAGTAPTVTITAATSEGDATFSYTVKGGPAPTTATITTVGGTGSVLLAKTPVGTTLSANSITQDPVAGWVMTTSACTNRTTGKTLTYPYDLVANDDIVCGFASRPPPVTSPCVTNPVRNPGFTDGLVAPWSAGSGWVVTGGRANVTRDNAVLATDWLAQTVYGVAPSSALLMDLRPADGGGGSGGNQATFEIVYAGTVYATLLTSQAADKFGGTATLSATNGATVTPATIPMGVARPVTVILPANVPRSGELRLRMGVTGTGDAHVPPTGDDIWLDEVSVQSTAICLRKRSVDGTGTFPFTGTNIDTDSGTPTDDRTFSVTTTGSGATTFDPTFGTPGGELLVPEPGTDVTLTETGAAWGPSAVACVDAATGSAATGVGLSGATVTIAGAAIGPRTVLVCLVTDSRRSLRLAIGADTARALPGTAVTFTVTATDTSDAAYAGTEATFAIPLGPVLDDAAYRDASTDTGAVTFDPGTATLTWTGPLAAHATANIRFSVTVRPAGAGDGIMTSAVTSTAAANNCPATGTRGVDCVVAVPVAAPTLNLTLDPPAVDLPGAPGATVTRADAVTATVTTDNLTGYSLNVHATADELTPAAGDNPDRIAVASLTVRGPGQPDFQPLDRLTTALLHAQDTPSTPGGDALGIDYRILVPSVRPDRYTVTLEYLAMTA</sequence>
<feature type="domain" description="DUF7927" evidence="3">
    <location>
        <begin position="728"/>
        <end position="842"/>
    </location>
</feature>
<protein>
    <recommendedName>
        <fullName evidence="6">DUF11 domain-containing protein</fullName>
    </recommendedName>
</protein>
<feature type="domain" description="SpaA-like prealbumin fold" evidence="2">
    <location>
        <begin position="595"/>
        <end position="715"/>
    </location>
</feature>
<accession>A0ABN2M7V2</accession>
<dbReference type="Proteomes" id="UP001500218">
    <property type="component" value="Unassembled WGS sequence"/>
</dbReference>
<evidence type="ECO:0000259" key="3">
    <source>
        <dbReference type="Pfam" id="PF25549"/>
    </source>
</evidence>
<dbReference type="InterPro" id="IPR055371">
    <property type="entry name" value="SpaA_PFL_dom_4"/>
</dbReference>
<evidence type="ECO:0000259" key="1">
    <source>
        <dbReference type="Pfam" id="PF01345"/>
    </source>
</evidence>
<dbReference type="RefSeq" id="WP_344133974.1">
    <property type="nucleotide sequence ID" value="NZ_BAAALT010000126.1"/>
</dbReference>
<comment type="caution">
    <text evidence="4">The sequence shown here is derived from an EMBL/GenBank/DDBJ whole genome shotgun (WGS) entry which is preliminary data.</text>
</comment>
<dbReference type="InterPro" id="IPR001434">
    <property type="entry name" value="OmcB-like_DUF11"/>
</dbReference>
<keyword evidence="5" id="KW-1185">Reference proteome</keyword>
<feature type="domain" description="DUF11" evidence="1">
    <location>
        <begin position="18"/>
        <end position="80"/>
    </location>
</feature>
<dbReference type="Pfam" id="PF25549">
    <property type="entry name" value="DUF7927"/>
    <property type="match status" value="1"/>
</dbReference>
<organism evidence="4 5">
    <name type="scientific">Luedemannella flava</name>
    <dbReference type="NCBI Taxonomy" id="349316"/>
    <lineage>
        <taxon>Bacteria</taxon>
        <taxon>Bacillati</taxon>
        <taxon>Actinomycetota</taxon>
        <taxon>Actinomycetes</taxon>
        <taxon>Micromonosporales</taxon>
        <taxon>Micromonosporaceae</taxon>
        <taxon>Luedemannella</taxon>
    </lineage>
</organism>
<reference evidence="4 5" key="1">
    <citation type="journal article" date="2019" name="Int. J. Syst. Evol. Microbiol.">
        <title>The Global Catalogue of Microorganisms (GCM) 10K type strain sequencing project: providing services to taxonomists for standard genome sequencing and annotation.</title>
        <authorList>
            <consortium name="The Broad Institute Genomics Platform"/>
            <consortium name="The Broad Institute Genome Sequencing Center for Infectious Disease"/>
            <person name="Wu L."/>
            <person name="Ma J."/>
        </authorList>
    </citation>
    <scope>NUCLEOTIDE SEQUENCE [LARGE SCALE GENOMIC DNA]</scope>
    <source>
        <strain evidence="4 5">JCM 13250</strain>
    </source>
</reference>
<dbReference type="InterPro" id="IPR057687">
    <property type="entry name" value="DUF7927"/>
</dbReference>
<gene>
    <name evidence="4" type="ORF">GCM10009682_38900</name>
</gene>
<dbReference type="Pfam" id="PF01345">
    <property type="entry name" value="DUF11"/>
    <property type="match status" value="1"/>
</dbReference>
<evidence type="ECO:0000313" key="5">
    <source>
        <dbReference type="Proteomes" id="UP001500218"/>
    </source>
</evidence>
<evidence type="ECO:0008006" key="6">
    <source>
        <dbReference type="Google" id="ProtNLM"/>
    </source>
</evidence>
<feature type="domain" description="SpaA-like prealbumin fold" evidence="2">
    <location>
        <begin position="318"/>
        <end position="412"/>
    </location>
</feature>
<dbReference type="Pfam" id="PF24514">
    <property type="entry name" value="SpaA_4"/>
    <property type="match status" value="2"/>
</dbReference>
<evidence type="ECO:0000259" key="2">
    <source>
        <dbReference type="Pfam" id="PF24514"/>
    </source>
</evidence>
<evidence type="ECO:0000313" key="4">
    <source>
        <dbReference type="EMBL" id="GAA1814065.1"/>
    </source>
</evidence>
<name>A0ABN2M7V2_9ACTN</name>